<dbReference type="GO" id="GO:0003697">
    <property type="term" value="F:single-stranded DNA binding"/>
    <property type="evidence" value="ECO:0007669"/>
    <property type="project" value="InterPro"/>
</dbReference>
<dbReference type="SUPFAM" id="SSF50249">
    <property type="entry name" value="Nucleic acid-binding proteins"/>
    <property type="match status" value="1"/>
</dbReference>
<dbReference type="InterPro" id="IPR011344">
    <property type="entry name" value="ssDNA-bd"/>
</dbReference>
<reference evidence="3 4" key="1">
    <citation type="journal article" date="2017" name="Nature">
        <title>The Apostasia genome and the evolution of orchids.</title>
        <authorList>
            <person name="Zhang G.Q."/>
            <person name="Liu K.W."/>
            <person name="Li Z."/>
            <person name="Lohaus R."/>
            <person name="Hsiao Y.Y."/>
            <person name="Niu S.C."/>
            <person name="Wang J.Y."/>
            <person name="Lin Y.C."/>
            <person name="Xu Q."/>
            <person name="Chen L.J."/>
            <person name="Yoshida K."/>
            <person name="Fujiwara S."/>
            <person name="Wang Z.W."/>
            <person name="Zhang Y.Q."/>
            <person name="Mitsuda N."/>
            <person name="Wang M."/>
            <person name="Liu G.H."/>
            <person name="Pecoraro L."/>
            <person name="Huang H.X."/>
            <person name="Xiao X.J."/>
            <person name="Lin M."/>
            <person name="Wu X.Y."/>
            <person name="Wu W.L."/>
            <person name="Chen Y.Y."/>
            <person name="Chang S.B."/>
            <person name="Sakamoto S."/>
            <person name="Ohme-Takagi M."/>
            <person name="Yagi M."/>
            <person name="Zeng S.J."/>
            <person name="Shen C.Y."/>
            <person name="Yeh C.M."/>
            <person name="Luo Y.B."/>
            <person name="Tsai W.C."/>
            <person name="Van de Peer Y."/>
            <person name="Liu Z.J."/>
        </authorList>
    </citation>
    <scope>NUCLEOTIDE SEQUENCE [LARGE SCALE GENOMIC DNA]</scope>
    <source>
        <strain evidence="4">cv. Shenzhen</strain>
        <tissue evidence="3">Stem</tissue>
    </source>
</reference>
<dbReference type="GO" id="GO:0006264">
    <property type="term" value="P:mitochondrial DNA replication"/>
    <property type="evidence" value="ECO:0007669"/>
    <property type="project" value="TreeGrafter"/>
</dbReference>
<dbReference type="Pfam" id="PF00436">
    <property type="entry name" value="SSB"/>
    <property type="match status" value="1"/>
</dbReference>
<dbReference type="OrthoDB" id="1078367at2759"/>
<dbReference type="PANTHER" id="PTHR10302">
    <property type="entry name" value="SINGLE-STRANDED DNA-BINDING PROTEIN"/>
    <property type="match status" value="1"/>
</dbReference>
<dbReference type="EMBL" id="KZ451895">
    <property type="protein sequence ID" value="PKA65555.1"/>
    <property type="molecule type" value="Genomic_DNA"/>
</dbReference>
<evidence type="ECO:0000313" key="3">
    <source>
        <dbReference type="EMBL" id="PKA65555.1"/>
    </source>
</evidence>
<name>A0A2I0BCP8_9ASPA</name>
<dbReference type="PROSITE" id="PS50935">
    <property type="entry name" value="SSB"/>
    <property type="match status" value="1"/>
</dbReference>
<dbReference type="AlphaFoldDB" id="A0A2I0BCP8"/>
<keyword evidence="1 2" id="KW-0238">DNA-binding</keyword>
<gene>
    <name evidence="3" type="primary">OSB1</name>
    <name evidence="3" type="ORF">AXF42_Ash005889</name>
</gene>
<evidence type="ECO:0000256" key="1">
    <source>
        <dbReference type="ARBA" id="ARBA00023125"/>
    </source>
</evidence>
<dbReference type="Proteomes" id="UP000236161">
    <property type="component" value="Unassembled WGS sequence"/>
</dbReference>
<dbReference type="GO" id="GO:0042645">
    <property type="term" value="C:mitochondrial nucleoid"/>
    <property type="evidence" value="ECO:0007669"/>
    <property type="project" value="TreeGrafter"/>
</dbReference>
<keyword evidence="4" id="KW-1185">Reference proteome</keyword>
<dbReference type="PANTHER" id="PTHR10302:SF0">
    <property type="entry name" value="SINGLE-STRANDED DNA-BINDING PROTEIN, MITOCHONDRIAL"/>
    <property type="match status" value="1"/>
</dbReference>
<protein>
    <submittedName>
        <fullName evidence="3">Protein OSB1, mitochondrial</fullName>
    </submittedName>
</protein>
<dbReference type="STRING" id="1088818.A0A2I0BCP8"/>
<evidence type="ECO:0000313" key="4">
    <source>
        <dbReference type="Proteomes" id="UP000236161"/>
    </source>
</evidence>
<dbReference type="CDD" id="cd04496">
    <property type="entry name" value="SSB_OBF"/>
    <property type="match status" value="1"/>
</dbReference>
<organism evidence="3 4">
    <name type="scientific">Apostasia shenzhenica</name>
    <dbReference type="NCBI Taxonomy" id="1088818"/>
    <lineage>
        <taxon>Eukaryota</taxon>
        <taxon>Viridiplantae</taxon>
        <taxon>Streptophyta</taxon>
        <taxon>Embryophyta</taxon>
        <taxon>Tracheophyta</taxon>
        <taxon>Spermatophyta</taxon>
        <taxon>Magnoliopsida</taxon>
        <taxon>Liliopsida</taxon>
        <taxon>Asparagales</taxon>
        <taxon>Orchidaceae</taxon>
        <taxon>Apostasioideae</taxon>
        <taxon>Apostasia</taxon>
    </lineage>
</organism>
<evidence type="ECO:0000256" key="2">
    <source>
        <dbReference type="PROSITE-ProRule" id="PRU00252"/>
    </source>
</evidence>
<dbReference type="Gene3D" id="2.40.50.140">
    <property type="entry name" value="Nucleic acid-binding proteins"/>
    <property type="match status" value="1"/>
</dbReference>
<dbReference type="InterPro" id="IPR000424">
    <property type="entry name" value="Primosome_PriB/ssb"/>
</dbReference>
<accession>A0A2I0BCP8</accession>
<dbReference type="InterPro" id="IPR012340">
    <property type="entry name" value="NA-bd_OB-fold"/>
</dbReference>
<sequence length="286" mass="32100">MAIRTHLQIKSLLANSSSPKAIPNPSSCFLSLSSNNGNLTGAIALPRLTFRCSSGHGDYQYQRSLHPRPPVIPWSKDLANSVNLIGIIGAPVQIKQLSSGKVLAWTRLGFKKSSSETSWINLTFWDELAHIAFQHVEKGNQLHVCGRLVSDTTDGENEKRVVFYKVVVQQLNFIERSFAPVSLFEEGVKYENYAGNGSRSASIEELWQAFFANPVDWWDNRKNKRNPKYPDFKHKHTGESLWVESKNNPSWVSTQLALLDERMACLQANEEHSVASLLNVSDFLSA</sequence>
<proteinExistence type="predicted"/>